<dbReference type="EMBL" id="SHBP01000012">
    <property type="protein sequence ID" value="RZO19388.1"/>
    <property type="molecule type" value="Genomic_DNA"/>
</dbReference>
<accession>A0A520MDT7</accession>
<dbReference type="Gene3D" id="2.50.20.10">
    <property type="entry name" value="Lipoprotein localisation LolA/LolB/LppX"/>
    <property type="match status" value="1"/>
</dbReference>
<protein>
    <submittedName>
        <fullName evidence="2">Outer membrane lipoprotein-sorting protein</fullName>
    </submittedName>
</protein>
<reference evidence="2 3" key="1">
    <citation type="submission" date="2019-02" db="EMBL/GenBank/DDBJ databases">
        <title>Prokaryotic population dynamics and viral predation in marine succession experiment using metagenomics: the confinement effect.</title>
        <authorList>
            <person name="Haro-Moreno J.M."/>
            <person name="Rodriguez-Valera F."/>
            <person name="Lopez-Perez M."/>
        </authorList>
    </citation>
    <scope>NUCLEOTIDE SEQUENCE [LARGE SCALE GENOMIC DNA]</scope>
    <source>
        <strain evidence="2">MED-G170</strain>
    </source>
</reference>
<name>A0A520MDT7_9GAMM</name>
<feature type="domain" description="Uncharacterized protein TP-0789" evidence="1">
    <location>
        <begin position="88"/>
        <end position="279"/>
    </location>
</feature>
<keyword evidence="2" id="KW-0449">Lipoprotein</keyword>
<comment type="caution">
    <text evidence="2">The sequence shown here is derived from an EMBL/GenBank/DDBJ whole genome shotgun (WGS) entry which is preliminary data.</text>
</comment>
<proteinExistence type="predicted"/>
<organism evidence="2 3">
    <name type="scientific">SAR92 clade bacterium</name>
    <dbReference type="NCBI Taxonomy" id="2315479"/>
    <lineage>
        <taxon>Bacteria</taxon>
        <taxon>Pseudomonadati</taxon>
        <taxon>Pseudomonadota</taxon>
        <taxon>Gammaproteobacteria</taxon>
        <taxon>Cellvibrionales</taxon>
        <taxon>Porticoccaceae</taxon>
        <taxon>SAR92 clade</taxon>
    </lineage>
</organism>
<dbReference type="CDD" id="cd16329">
    <property type="entry name" value="LolA_like"/>
    <property type="match status" value="1"/>
</dbReference>
<evidence type="ECO:0000259" key="1">
    <source>
        <dbReference type="Pfam" id="PF17131"/>
    </source>
</evidence>
<gene>
    <name evidence="2" type="ORF">EVB03_07935</name>
</gene>
<evidence type="ECO:0000313" key="2">
    <source>
        <dbReference type="EMBL" id="RZO19388.1"/>
    </source>
</evidence>
<dbReference type="Proteomes" id="UP000315889">
    <property type="component" value="Unassembled WGS sequence"/>
</dbReference>
<evidence type="ECO:0000313" key="3">
    <source>
        <dbReference type="Proteomes" id="UP000315889"/>
    </source>
</evidence>
<sequence length="299" mass="33916">MKLKEILGIVCMTALAFNTPSSGAEMTGLQIMQMMEDAQRATNDSSFTRLKLSSCKFGVKKGRIACAEKPRVKVLESVSVNHGKDNKDTKSVSITLEPASERGIGMLSYAYDEAGRDNQTWLYLSALGRVKRIAGGDSDEDTEPASLFGSEFTTEDTDTGKLAEYQITLLEETKQRGREVWKVQAIPNAERAKKSRYSRTVHYIDKERYVPLRSEMYDKYDKEIKRTMASRVELINDNWVARSVTMMNLVSNRLSNMALVELYVDLDIRDDFLTQRTLTDSAYREANLERLRAQIEKGD</sequence>
<dbReference type="Pfam" id="PF17131">
    <property type="entry name" value="LolA_like"/>
    <property type="match status" value="1"/>
</dbReference>
<dbReference type="InterPro" id="IPR033399">
    <property type="entry name" value="TP_0789-like"/>
</dbReference>
<dbReference type="AlphaFoldDB" id="A0A520MDT7"/>